<protein>
    <submittedName>
        <fullName evidence="1">Uncharacterized protein</fullName>
    </submittedName>
</protein>
<dbReference type="Pfam" id="PF07893">
    <property type="entry name" value="DUF1668"/>
    <property type="match status" value="1"/>
</dbReference>
<organism evidence="1 2">
    <name type="scientific">Panicum miliaceum</name>
    <name type="common">Proso millet</name>
    <name type="synonym">Broomcorn millet</name>
    <dbReference type="NCBI Taxonomy" id="4540"/>
    <lineage>
        <taxon>Eukaryota</taxon>
        <taxon>Viridiplantae</taxon>
        <taxon>Streptophyta</taxon>
        <taxon>Embryophyta</taxon>
        <taxon>Tracheophyta</taxon>
        <taxon>Spermatophyta</taxon>
        <taxon>Magnoliopsida</taxon>
        <taxon>Liliopsida</taxon>
        <taxon>Poales</taxon>
        <taxon>Poaceae</taxon>
        <taxon>PACMAD clade</taxon>
        <taxon>Panicoideae</taxon>
        <taxon>Panicodae</taxon>
        <taxon>Paniceae</taxon>
        <taxon>Panicinae</taxon>
        <taxon>Panicum</taxon>
        <taxon>Panicum sect. Panicum</taxon>
    </lineage>
</organism>
<reference evidence="2" key="1">
    <citation type="journal article" date="2019" name="Nat. Commun.">
        <title>The genome of broomcorn millet.</title>
        <authorList>
            <person name="Zou C."/>
            <person name="Miki D."/>
            <person name="Li D."/>
            <person name="Tang Q."/>
            <person name="Xiao L."/>
            <person name="Rajput S."/>
            <person name="Deng P."/>
            <person name="Jia W."/>
            <person name="Huang R."/>
            <person name="Zhang M."/>
            <person name="Sun Y."/>
            <person name="Hu J."/>
            <person name="Fu X."/>
            <person name="Schnable P.S."/>
            <person name="Li F."/>
            <person name="Zhang H."/>
            <person name="Feng B."/>
            <person name="Zhu X."/>
            <person name="Liu R."/>
            <person name="Schnable J.C."/>
            <person name="Zhu J.-K."/>
            <person name="Zhang H."/>
        </authorList>
    </citation>
    <scope>NUCLEOTIDE SEQUENCE [LARGE SCALE GENOMIC DNA]</scope>
</reference>
<dbReference type="AlphaFoldDB" id="A0A3L6RZE7"/>
<accession>A0A3L6RZE7</accession>
<dbReference type="PANTHER" id="PTHR33085">
    <property type="entry name" value="OS12G0113100 PROTEIN-RELATED"/>
    <property type="match status" value="1"/>
</dbReference>
<dbReference type="Proteomes" id="UP000275267">
    <property type="component" value="Unassembled WGS sequence"/>
</dbReference>
<sequence length="243" mass="25571">MNKDAPVLVYDTATGGLAVGPATPVDLQHLPKLAAAAGDAWLYALDRAAGGGGDHFRALVPHGTDGWCWDGLGAVPFTRTCAPSSSPCTAGEPSPILRRRDRRVGVARPDAELDAWVGLRPRSGEGDDDDDDEPAWKVAEVIETGGGERTVAVTLAHVGGGVFCLVERRRREGGASARDGRCLLYATTFRLRHGKGGALRAADRRARCYAVHNASGRIRSSGRRSESDGPGLLTCLVTGGYNS</sequence>
<keyword evidence="2" id="KW-1185">Reference proteome</keyword>
<evidence type="ECO:0000313" key="1">
    <source>
        <dbReference type="EMBL" id="RLN12396.1"/>
    </source>
</evidence>
<comment type="caution">
    <text evidence="1">The sequence shown here is derived from an EMBL/GenBank/DDBJ whole genome shotgun (WGS) entry which is preliminary data.</text>
</comment>
<gene>
    <name evidence="1" type="ORF">C2845_PM09G03400</name>
</gene>
<proteinExistence type="predicted"/>
<name>A0A3L6RZE7_PANMI</name>
<dbReference type="EMBL" id="PQIB02000006">
    <property type="protein sequence ID" value="RLN12396.1"/>
    <property type="molecule type" value="Genomic_DNA"/>
</dbReference>
<dbReference type="InterPro" id="IPR012871">
    <property type="entry name" value="DUF1668_ORYSA"/>
</dbReference>
<evidence type="ECO:0000313" key="2">
    <source>
        <dbReference type="Proteomes" id="UP000275267"/>
    </source>
</evidence>
<dbReference type="PANTHER" id="PTHR33085:SF139">
    <property type="entry name" value="DUF1618 DOMAIN-CONTAINING PROTEIN"/>
    <property type="match status" value="1"/>
</dbReference>